<proteinExistence type="predicted"/>
<reference evidence="1 2" key="1">
    <citation type="submission" date="2017-10" db="EMBL/GenBank/DDBJ databases">
        <title>Whole genome sequencing of Pseudoxanthomonas broegbernensis DSM 12573(T).</title>
        <authorList>
            <person name="Kumar S."/>
            <person name="Bansal K."/>
            <person name="Kaur A."/>
            <person name="Patil P."/>
            <person name="Sharma S."/>
            <person name="Patil P.B."/>
        </authorList>
    </citation>
    <scope>NUCLEOTIDE SEQUENCE [LARGE SCALE GENOMIC DNA]</scope>
    <source>
        <strain evidence="1 2">DSM 12573</strain>
    </source>
</reference>
<dbReference type="EMBL" id="MWIP01000001">
    <property type="protein sequence ID" value="KAF1687888.1"/>
    <property type="molecule type" value="Genomic_DNA"/>
</dbReference>
<comment type="caution">
    <text evidence="1">The sequence shown here is derived from an EMBL/GenBank/DDBJ whole genome shotgun (WGS) entry which is preliminary data.</text>
</comment>
<sequence>MTQPPSPTIPQDTAYTLKYEDGMFLTSGEMTLAQNYFVNWLQLQNQLLFTPGVLSGLMVTNPSGNTLAVESGAGFDSAGHFVILPEGAGNTITVPANAANPSFIGLVYPSTPQSVSGQPYVVDMAGTLQVANSVDQLPGGSIVLAQINLQNGGIESLQDMRAPVTSRLPADLGVEPVANRATALAIPGTHGVASIPATGLRRQGDSVTQSVYYRSQQTAAFDRNPQVLITVLGNLPYATSVSDVGPEKFSLTLTSVLAPSADSEDPIRVRWFAYV</sequence>
<evidence type="ECO:0000313" key="1">
    <source>
        <dbReference type="EMBL" id="KAF1687888.1"/>
    </source>
</evidence>
<keyword evidence="2" id="KW-1185">Reference proteome</keyword>
<gene>
    <name evidence="1" type="ORF">B1992_00080</name>
</gene>
<protein>
    <submittedName>
        <fullName evidence="1">Uncharacterized protein</fullName>
    </submittedName>
</protein>
<dbReference type="RefSeq" id="WP_162309433.1">
    <property type="nucleotide sequence ID" value="NZ_JACHGU010000003.1"/>
</dbReference>
<organism evidence="1 2">
    <name type="scientific">Pseudoxanthomonas broegbernensis</name>
    <dbReference type="NCBI Taxonomy" id="83619"/>
    <lineage>
        <taxon>Bacteria</taxon>
        <taxon>Pseudomonadati</taxon>
        <taxon>Pseudomonadota</taxon>
        <taxon>Gammaproteobacteria</taxon>
        <taxon>Lysobacterales</taxon>
        <taxon>Lysobacteraceae</taxon>
        <taxon>Pseudoxanthomonas</taxon>
    </lineage>
</organism>
<accession>A0A7V8K8K8</accession>
<evidence type="ECO:0000313" key="2">
    <source>
        <dbReference type="Proteomes" id="UP000462066"/>
    </source>
</evidence>
<dbReference type="AlphaFoldDB" id="A0A7V8K8K8"/>
<dbReference type="Proteomes" id="UP000462066">
    <property type="component" value="Unassembled WGS sequence"/>
</dbReference>
<name>A0A7V8K8K8_9GAMM</name>